<dbReference type="GO" id="GO:0008270">
    <property type="term" value="F:zinc ion binding"/>
    <property type="evidence" value="ECO:0007669"/>
    <property type="project" value="UniProtKB-KW"/>
</dbReference>
<feature type="compositionally biased region" description="Polar residues" evidence="5">
    <location>
        <begin position="16"/>
        <end position="27"/>
    </location>
</feature>
<evidence type="ECO:0000256" key="4">
    <source>
        <dbReference type="PROSITE-ProRule" id="PRU00134"/>
    </source>
</evidence>
<keyword evidence="3" id="KW-0862">Zinc</keyword>
<keyword evidence="8" id="KW-1185">Reference proteome</keyword>
<dbReference type="Gene3D" id="6.10.140.2220">
    <property type="match status" value="1"/>
</dbReference>
<feature type="domain" description="MYND-type" evidence="6">
    <location>
        <begin position="412"/>
        <end position="458"/>
    </location>
</feature>
<dbReference type="PROSITE" id="PS50865">
    <property type="entry name" value="ZF_MYND_2"/>
    <property type="match status" value="1"/>
</dbReference>
<dbReference type="Pfam" id="PF01753">
    <property type="entry name" value="zf-MYND"/>
    <property type="match status" value="1"/>
</dbReference>
<protein>
    <recommendedName>
        <fullName evidence="6">MYND-type domain-containing protein</fullName>
    </recommendedName>
</protein>
<keyword evidence="2 4" id="KW-0863">Zinc-finger</keyword>
<evidence type="ECO:0000256" key="5">
    <source>
        <dbReference type="SAM" id="MobiDB-lite"/>
    </source>
</evidence>
<sequence length="488" mass="51548">MLLEATDAMLRTLPTLRSAQQAGKQQFQPTAAEQQAGGQQGQPTAMEQQQQQQQAGKDDEPAKWAARAAAKLVGQCWSLLWHAVQLAHGQMQLHRRLSLLQQIPGNAQTSAMAAAAWKLHSTSCRSVHWSIAQGSVGDLSQWDATLRKLGGLVAELLTDERAVQGAMAAHLAALEAIADAQGPAGERQPQLAQQWAVHLAWLATRLEPDMWPPRLSVMLVEAGSFLVQSMAAAVDGNNPAKAPSAELVACLAEAADASAAEAPSAELVLTEWLGAIAGCPRAAYLMLTSGVLAQALAALEAAGGEKQAIQSAADLASKMCDWLPKGSPAAREVYAVDSRLAPLGAAAKEDNLTASELVDFSRILHSDWLPALVAVAAAQQQRREQRPWIQQAQALLDGGLAAATRSCAYLRCANLGGEGGPAAGSGAGSAKCSTCREAWYCGTACSHADWKLGHRRLCKAMAAWHQQQKEAAMQQRAEQLRAEVAGQG</sequence>
<feature type="compositionally biased region" description="Low complexity" evidence="5">
    <location>
        <begin position="28"/>
        <end position="54"/>
    </location>
</feature>
<evidence type="ECO:0000256" key="2">
    <source>
        <dbReference type="ARBA" id="ARBA00022771"/>
    </source>
</evidence>
<evidence type="ECO:0000313" key="8">
    <source>
        <dbReference type="Proteomes" id="UP001205105"/>
    </source>
</evidence>
<evidence type="ECO:0000313" key="7">
    <source>
        <dbReference type="EMBL" id="KAI7836916.1"/>
    </source>
</evidence>
<evidence type="ECO:0000259" key="6">
    <source>
        <dbReference type="PROSITE" id="PS50865"/>
    </source>
</evidence>
<gene>
    <name evidence="7" type="ORF">COHA_009248</name>
</gene>
<comment type="caution">
    <text evidence="7">The sequence shown here is derived from an EMBL/GenBank/DDBJ whole genome shotgun (WGS) entry which is preliminary data.</text>
</comment>
<feature type="region of interest" description="Disordered" evidence="5">
    <location>
        <begin position="16"/>
        <end position="63"/>
    </location>
</feature>
<evidence type="ECO:0000256" key="1">
    <source>
        <dbReference type="ARBA" id="ARBA00022723"/>
    </source>
</evidence>
<reference evidence="7" key="1">
    <citation type="submission" date="2020-11" db="EMBL/GenBank/DDBJ databases">
        <title>Chlorella ohadii genome sequencing and assembly.</title>
        <authorList>
            <person name="Murik O."/>
            <person name="Treves H."/>
            <person name="Kedem I."/>
            <person name="Shotland Y."/>
            <person name="Kaplan A."/>
        </authorList>
    </citation>
    <scope>NUCLEOTIDE SEQUENCE</scope>
    <source>
        <strain evidence="7">1</strain>
    </source>
</reference>
<dbReference type="AlphaFoldDB" id="A0AAD5GY21"/>
<dbReference type="Proteomes" id="UP001205105">
    <property type="component" value="Unassembled WGS sequence"/>
</dbReference>
<dbReference type="SUPFAM" id="SSF144232">
    <property type="entry name" value="HIT/MYND zinc finger-like"/>
    <property type="match status" value="1"/>
</dbReference>
<proteinExistence type="predicted"/>
<accession>A0AAD5GY21</accession>
<name>A0AAD5GY21_9CHLO</name>
<keyword evidence="1" id="KW-0479">Metal-binding</keyword>
<dbReference type="InterPro" id="IPR002893">
    <property type="entry name" value="Znf_MYND"/>
</dbReference>
<dbReference type="EMBL" id="JADXDR010000170">
    <property type="protein sequence ID" value="KAI7836916.1"/>
    <property type="molecule type" value="Genomic_DNA"/>
</dbReference>
<evidence type="ECO:0000256" key="3">
    <source>
        <dbReference type="ARBA" id="ARBA00022833"/>
    </source>
</evidence>
<organism evidence="7 8">
    <name type="scientific">Chlorella ohadii</name>
    <dbReference type="NCBI Taxonomy" id="2649997"/>
    <lineage>
        <taxon>Eukaryota</taxon>
        <taxon>Viridiplantae</taxon>
        <taxon>Chlorophyta</taxon>
        <taxon>core chlorophytes</taxon>
        <taxon>Trebouxiophyceae</taxon>
        <taxon>Chlorellales</taxon>
        <taxon>Chlorellaceae</taxon>
        <taxon>Chlorella clade</taxon>
        <taxon>Chlorella</taxon>
    </lineage>
</organism>